<accession>A0A6J6Z5I7</accession>
<dbReference type="EMBL" id="CAFAAO010000047">
    <property type="protein sequence ID" value="CAB4816992.1"/>
    <property type="molecule type" value="Genomic_DNA"/>
</dbReference>
<dbReference type="AlphaFoldDB" id="A0A6J6Z5I7"/>
<sequence length="348" mass="37004">MGARHQVFQVVDELPEIPVAAAALLELRHGIGGAPLPRRLPGQAVDEPAEAGTDQKVVRVDGQEREGFVGLHHAQVNPIGDGDFHLVHLALGSLADHPVLPDERTGIHLAAFPPGCVGDRDGGHAEAAEGRLHLFVLAAPVLPAAEFEDVGHARPVDLCGQTGAEALLGFQPVAAYFLGQVGHHVEENVVVEHGGEAGLIPAFYGDEAVFQLVADHPEAGRFTQGKGGHVHQVHVVLDRGVVDRGDEKHELGVVVRGVPENLLGRKLLHQRRANIHHHIRVTDGFTQAPERAVEVVVGAVRQLEVGPYPAGIVPAEAAERVLVQDAVFPSLLGGEGLRQPLEIGVLFR</sequence>
<gene>
    <name evidence="1" type="ORF">UFOPK3037_01744</name>
</gene>
<protein>
    <submittedName>
        <fullName evidence="1">Unannotated protein</fullName>
    </submittedName>
</protein>
<name>A0A6J6Z5I7_9ZZZZ</name>
<proteinExistence type="predicted"/>
<reference evidence="1" key="1">
    <citation type="submission" date="2020-05" db="EMBL/GenBank/DDBJ databases">
        <authorList>
            <person name="Chiriac C."/>
            <person name="Salcher M."/>
            <person name="Ghai R."/>
            <person name="Kavagutti S V."/>
        </authorList>
    </citation>
    <scope>NUCLEOTIDE SEQUENCE</scope>
</reference>
<organism evidence="1">
    <name type="scientific">freshwater metagenome</name>
    <dbReference type="NCBI Taxonomy" id="449393"/>
    <lineage>
        <taxon>unclassified sequences</taxon>
        <taxon>metagenomes</taxon>
        <taxon>ecological metagenomes</taxon>
    </lineage>
</organism>
<evidence type="ECO:0000313" key="1">
    <source>
        <dbReference type="EMBL" id="CAB4816992.1"/>
    </source>
</evidence>